<dbReference type="AlphaFoldDB" id="A0A2H0R9W6"/>
<evidence type="ECO:0000256" key="7">
    <source>
        <dbReference type="ARBA" id="ARBA00023136"/>
    </source>
</evidence>
<keyword evidence="6" id="KW-1133">Transmembrane helix</keyword>
<feature type="domain" description="Glycosyltransferase 2-like" evidence="8">
    <location>
        <begin position="13"/>
        <end position="171"/>
    </location>
</feature>
<name>A0A2H0R9W6_UNCKA</name>
<dbReference type="PANTHER" id="PTHR48090">
    <property type="entry name" value="UNDECAPRENYL-PHOSPHATE 4-DEOXY-4-FORMAMIDO-L-ARABINOSE TRANSFERASE-RELATED"/>
    <property type="match status" value="1"/>
</dbReference>
<reference evidence="9 10" key="1">
    <citation type="submission" date="2017-09" db="EMBL/GenBank/DDBJ databases">
        <title>Depth-based differentiation of microbial function through sediment-hosted aquifers and enrichment of novel symbionts in the deep terrestrial subsurface.</title>
        <authorList>
            <person name="Probst A.J."/>
            <person name="Ladd B."/>
            <person name="Jarett J.K."/>
            <person name="Geller-Mcgrath D.E."/>
            <person name="Sieber C.M."/>
            <person name="Emerson J.B."/>
            <person name="Anantharaman K."/>
            <person name="Thomas B.C."/>
            <person name="Malmstrom R."/>
            <person name="Stieglmeier M."/>
            <person name="Klingl A."/>
            <person name="Woyke T."/>
            <person name="Ryan C.M."/>
            <person name="Banfield J.F."/>
        </authorList>
    </citation>
    <scope>NUCLEOTIDE SEQUENCE [LARGE SCALE GENOMIC DNA]</scope>
    <source>
        <strain evidence="9">CG10_big_fil_rev_8_21_14_0_10_32_10</strain>
    </source>
</reference>
<dbReference type="SUPFAM" id="SSF53448">
    <property type="entry name" value="Nucleotide-diphospho-sugar transferases"/>
    <property type="match status" value="1"/>
</dbReference>
<evidence type="ECO:0000259" key="8">
    <source>
        <dbReference type="Pfam" id="PF00535"/>
    </source>
</evidence>
<proteinExistence type="predicted"/>
<comment type="caution">
    <text evidence="9">The sequence shown here is derived from an EMBL/GenBank/DDBJ whole genome shotgun (WGS) entry which is preliminary data.</text>
</comment>
<dbReference type="InterPro" id="IPR001173">
    <property type="entry name" value="Glyco_trans_2-like"/>
</dbReference>
<evidence type="ECO:0000313" key="10">
    <source>
        <dbReference type="Proteomes" id="UP000230214"/>
    </source>
</evidence>
<keyword evidence="1" id="KW-1003">Cell membrane</keyword>
<dbReference type="CDD" id="cd04179">
    <property type="entry name" value="DPM_DPG-synthase_like"/>
    <property type="match status" value="1"/>
</dbReference>
<protein>
    <submittedName>
        <fullName evidence="9">Cell wall biosynthesis glycosyltransferase</fullName>
    </submittedName>
</protein>
<evidence type="ECO:0000256" key="4">
    <source>
        <dbReference type="ARBA" id="ARBA00022692"/>
    </source>
</evidence>
<dbReference type="GO" id="GO:0005886">
    <property type="term" value="C:plasma membrane"/>
    <property type="evidence" value="ECO:0007669"/>
    <property type="project" value="TreeGrafter"/>
</dbReference>
<dbReference type="PANTHER" id="PTHR48090:SF3">
    <property type="entry name" value="UNDECAPRENYL-PHOSPHATE 4-DEOXY-4-FORMAMIDO-L-ARABINOSE TRANSFERASE"/>
    <property type="match status" value="1"/>
</dbReference>
<evidence type="ECO:0000256" key="5">
    <source>
        <dbReference type="ARBA" id="ARBA00022985"/>
    </source>
</evidence>
<keyword evidence="3 9" id="KW-0808">Transferase</keyword>
<keyword evidence="7" id="KW-0472">Membrane</keyword>
<dbReference type="GO" id="GO:0009103">
    <property type="term" value="P:lipopolysaccharide biosynthetic process"/>
    <property type="evidence" value="ECO:0007669"/>
    <property type="project" value="UniProtKB-KW"/>
</dbReference>
<organism evidence="9 10">
    <name type="scientific">candidate division WWE3 bacterium CG10_big_fil_rev_8_21_14_0_10_32_10</name>
    <dbReference type="NCBI Taxonomy" id="1975090"/>
    <lineage>
        <taxon>Bacteria</taxon>
        <taxon>Katanobacteria</taxon>
    </lineage>
</organism>
<dbReference type="Pfam" id="PF00535">
    <property type="entry name" value="Glycos_transf_2"/>
    <property type="match status" value="1"/>
</dbReference>
<accession>A0A2H0R9W6</accession>
<dbReference type="GO" id="GO:0099621">
    <property type="term" value="F:undecaprenyl-phosphate 4-deoxy-4-formamido-L-arabinose transferase activity"/>
    <property type="evidence" value="ECO:0007669"/>
    <property type="project" value="TreeGrafter"/>
</dbReference>
<evidence type="ECO:0000313" key="9">
    <source>
        <dbReference type="EMBL" id="PIR43267.1"/>
    </source>
</evidence>
<keyword evidence="2" id="KW-0328">Glycosyltransferase</keyword>
<keyword evidence="5" id="KW-0448">Lipopolysaccharide biosynthesis</keyword>
<gene>
    <name evidence="9" type="ORF">COV24_03690</name>
</gene>
<evidence type="ECO:0000256" key="2">
    <source>
        <dbReference type="ARBA" id="ARBA00022676"/>
    </source>
</evidence>
<dbReference type="InterPro" id="IPR050256">
    <property type="entry name" value="Glycosyltransferase_2"/>
</dbReference>
<dbReference type="EMBL" id="PCXU01000030">
    <property type="protein sequence ID" value="PIR43267.1"/>
    <property type="molecule type" value="Genomic_DNA"/>
</dbReference>
<keyword evidence="4" id="KW-0812">Transmembrane</keyword>
<evidence type="ECO:0000256" key="1">
    <source>
        <dbReference type="ARBA" id="ARBA00022475"/>
    </source>
</evidence>
<dbReference type="Gene3D" id="3.90.550.10">
    <property type="entry name" value="Spore Coat Polysaccharide Biosynthesis Protein SpsA, Chain A"/>
    <property type="match status" value="1"/>
</dbReference>
<dbReference type="InterPro" id="IPR029044">
    <property type="entry name" value="Nucleotide-diphossugar_trans"/>
</dbReference>
<evidence type="ECO:0000256" key="6">
    <source>
        <dbReference type="ARBA" id="ARBA00022989"/>
    </source>
</evidence>
<sequence length="254" mass="29405">MKSKSFTKLSDLSVFFPLYNEEKNIKPLVKECIKVFPKIAENFEIILINDGSTDKTRDIAKQLEKKYKNVRLVSQRNKGYGGAVKRGFKEAKYKWVFFSDGDLQFDLSEVKKFIAYTKNFDLVIGYRKNRAEGTKRRVIAKMLKLWNLIFLGFPKNIKDIDCAFKLIKKDAIVSATPLLSNGAMLTTEFLLKSHKKGFKIKQIGVKHYKRKYGNSTGSNIAVILRAVRDTFILRKSFFKSFLNSYTIPFTYKNI</sequence>
<dbReference type="Proteomes" id="UP000230214">
    <property type="component" value="Unassembled WGS sequence"/>
</dbReference>
<evidence type="ECO:0000256" key="3">
    <source>
        <dbReference type="ARBA" id="ARBA00022679"/>
    </source>
</evidence>